<dbReference type="RefSeq" id="WP_331291593.1">
    <property type="nucleotide sequence ID" value="NZ_MLBR01000012.1"/>
</dbReference>
<evidence type="ECO:0000256" key="2">
    <source>
        <dbReference type="ARBA" id="ARBA00023125"/>
    </source>
</evidence>
<dbReference type="Gene3D" id="1.10.10.60">
    <property type="entry name" value="Homeodomain-like"/>
    <property type="match status" value="1"/>
</dbReference>
<evidence type="ECO:0000313" key="6">
    <source>
        <dbReference type="Proteomes" id="UP001355206"/>
    </source>
</evidence>
<comment type="caution">
    <text evidence="5">The sequence shown here is derived from an EMBL/GenBank/DDBJ whole genome shotgun (WGS) entry which is preliminary data.</text>
</comment>
<sequence length="345" mass="37690">MRPKPILQLTGESPGHRQADDWRDAVAPFWDFTIRREDLSDFRGQSRVRHLGTAIVCSARASGLRFERARALTARMGIDHIVAHMRVSGQSRLTIGGRERDCAPGDVCLFDLSQPLSAASTDYEAITVVLPRPLFGSRQSALDALHGSVIRGTSPFGRMVNDHLRSLSAHAAGFSEPEAAAAAEATAALLGAATLGLPQDEGGQPPERAPLLVAIRRYIEAELASEDLSAETVGRRFGVSRSALYRLFVPLGGVSGYIRQRRLARAYRDLAAGDGRFARISEVAYRWRFESPAHFTQAFRAEFGCAPRDVRAQAVTEPERSPAAEPPAPAETWADFYNWVLKLAA</sequence>
<name>A0ABU7TR00_9HYPH</name>
<dbReference type="PANTHER" id="PTHR46796">
    <property type="entry name" value="HTH-TYPE TRANSCRIPTIONAL ACTIVATOR RHAS-RELATED"/>
    <property type="match status" value="1"/>
</dbReference>
<keyword evidence="3" id="KW-0804">Transcription</keyword>
<dbReference type="EMBL" id="MLCA01000009">
    <property type="protein sequence ID" value="MEE7492252.1"/>
    <property type="molecule type" value="Genomic_DNA"/>
</dbReference>
<dbReference type="InterPro" id="IPR035418">
    <property type="entry name" value="AraC-bd_2"/>
</dbReference>
<feature type="domain" description="HTH araC/xylS-type" evidence="4">
    <location>
        <begin position="213"/>
        <end position="313"/>
    </location>
</feature>
<keyword evidence="6" id="KW-1185">Reference proteome</keyword>
<evidence type="ECO:0000259" key="4">
    <source>
        <dbReference type="PROSITE" id="PS01124"/>
    </source>
</evidence>
<dbReference type="Pfam" id="PF14525">
    <property type="entry name" value="AraC_binding_2"/>
    <property type="match status" value="1"/>
</dbReference>
<protein>
    <submittedName>
        <fullName evidence="5">AraC family transcriptional regulator</fullName>
    </submittedName>
</protein>
<proteinExistence type="predicted"/>
<evidence type="ECO:0000256" key="1">
    <source>
        <dbReference type="ARBA" id="ARBA00023015"/>
    </source>
</evidence>
<reference evidence="5 6" key="1">
    <citation type="journal article" date="2012" name="Genet. Mol. Biol.">
        <title>Analysis of 16S rRNA and mxaF genes revealing insights into Methylobacterium niche-specific plant association.</title>
        <authorList>
            <person name="Dourado M.N."/>
            <person name="Andreote F.D."/>
            <person name="Dini-Andreote F."/>
            <person name="Conti R."/>
            <person name="Araujo J.M."/>
            <person name="Araujo W.L."/>
        </authorList>
    </citation>
    <scope>NUCLEOTIDE SEQUENCE [LARGE SCALE GENOMIC DNA]</scope>
    <source>
        <strain evidence="5 6">TC3-10</strain>
    </source>
</reference>
<evidence type="ECO:0000256" key="3">
    <source>
        <dbReference type="ARBA" id="ARBA00023163"/>
    </source>
</evidence>
<dbReference type="InterPro" id="IPR018060">
    <property type="entry name" value="HTH_AraC"/>
</dbReference>
<dbReference type="SMART" id="SM00342">
    <property type="entry name" value="HTH_ARAC"/>
    <property type="match status" value="1"/>
</dbReference>
<dbReference type="Proteomes" id="UP001355206">
    <property type="component" value="Unassembled WGS sequence"/>
</dbReference>
<keyword evidence="1" id="KW-0805">Transcription regulation</keyword>
<dbReference type="SUPFAM" id="SSF46689">
    <property type="entry name" value="Homeodomain-like"/>
    <property type="match status" value="1"/>
</dbReference>
<evidence type="ECO:0000313" key="5">
    <source>
        <dbReference type="EMBL" id="MEE7492252.1"/>
    </source>
</evidence>
<dbReference type="InterPro" id="IPR009057">
    <property type="entry name" value="Homeodomain-like_sf"/>
</dbReference>
<dbReference type="Pfam" id="PF12833">
    <property type="entry name" value="HTH_18"/>
    <property type="match status" value="1"/>
</dbReference>
<dbReference type="PROSITE" id="PS01124">
    <property type="entry name" value="HTH_ARAC_FAMILY_2"/>
    <property type="match status" value="1"/>
</dbReference>
<keyword evidence="2" id="KW-0238">DNA-binding</keyword>
<organism evidence="5 6">
    <name type="scientific">Methylobacterium oryzae</name>
    <dbReference type="NCBI Taxonomy" id="334852"/>
    <lineage>
        <taxon>Bacteria</taxon>
        <taxon>Pseudomonadati</taxon>
        <taxon>Pseudomonadota</taxon>
        <taxon>Alphaproteobacteria</taxon>
        <taxon>Hyphomicrobiales</taxon>
        <taxon>Methylobacteriaceae</taxon>
        <taxon>Methylobacterium</taxon>
    </lineage>
</organism>
<gene>
    <name evidence="5" type="ORF">MOTC310_17940</name>
</gene>
<dbReference type="PANTHER" id="PTHR46796:SF6">
    <property type="entry name" value="ARAC SUBFAMILY"/>
    <property type="match status" value="1"/>
</dbReference>
<dbReference type="InterPro" id="IPR050204">
    <property type="entry name" value="AraC_XylS_family_regulators"/>
</dbReference>
<accession>A0ABU7TR00</accession>